<dbReference type="RefSeq" id="XP_020028075.1">
    <property type="nucleotide sequence ID" value="XM_020172486.1"/>
</dbReference>
<sequence length="1373" mass="148728">MRGVWAPDGRCCTTGGRLGLGIRQERGGHGPGSHHPRRAARGGRRTKGPLSSRPAHAGSGGDARLRPALGPPLARGRAAARPPSRSRVFSPGPRSSLGLSLPLSLSLSRARRPLGDENGLGAPGLPAALAQGLGEVPLVPDKPTVAALIRAQERSCHRTPSPCPAGEGRRGVREATSAVPWCPVWASLESPSLDAAIQHVLAGLYPPFEATVPTILGQVFRLLDSDFRGDGLSFLLDFLIPAKRLCEQVREAACARFSHCVFLHEGWPLCLQDEVVVHLAPLNPLLLRQGDFYLQVERRKEQSVCLMIKCLSLDLRTVDKKLVPELSYSHLFTHEWLESFNSSSEGSPLHNCLVASTNGVISVPWTKIISPAFIDGRTQTVNAPSPAGGSLQLKSLHLSSPQKLYQTNSLGSQVFLAQSLATGKNRTSGDKYPGLIKMEQVRPGEVAFRMEDVIRQGSAGDYVTVLSFTRDRREESPSREVATLSGCTLGTRKEPSGTKEIPMSQRILPLEGPRGGRSLENQTPTKPASSEKGPCVSSSRRKARHKTPAHNAQRQPQDPHLGVLDRPLDRASAPGAGITEEPAASKKQVPLGNPETMVQLRPGPRQASSPRLSLASPAAESKVEKSKQEIAKPVARASRNISSSSRSPTPGLKFSFLKGQRPSLVTLEKATIQHERPWKALCSLYSPKLPRAKSLGKARTTQTSTSDPATESGPLTRVQAGISDTSDYPERSHTQEEKLPGPAPRMGALGAELLHSRTACLPGGRDRVGRPLLLVSTTAGAWEAPWCTASEVTQLLLYLCTIPRPEDKAKGLVVVMDARKQPPQPGLLSALQATQALVPAFRVLLFLGKKEAAVQLQELPAIQVEVLTSLKALSHHVDPSQLPEALEGPFPYCHSEWVQFFQKLDPFLADLRQASSLLQASIKELEKGEPPGGMQEAARCLSKSKELMEAVLRDPGLLGLQREGGAILARLQCKASRLDSNPDVRSHLDEAATLYSLVDEQLHVLVTASNHLLGRLELRVRLGHLEAAIHQVSSWMEREGSQCLQALTPKISCTETVQRAHKEFEDFFLQAAAQYRKGLDLSKQAAQLGAAAGGGGEAGGPVCPELVAFASTQRAFQAKLTHFYMAAERQRTDLETLLHLHRFCKKMTWFHLDCQDLMAQLRLGKAQKASPGDQCRLHRYLRRLETEFPAEKLTAMRLQVASLSRTGLGQDLWEEARVQHEEIHSLLRKALAHCPCPAAPAAHWANPELTGPAAKGRGLTGEVSPKGKWELPLQDSLGVEPLPKSCWPPPVTRGGQSPLPEEAGHTEEADKGQGIHEPTKPAPDPLLITLFSQQEPPTQSQVPHPMGDSFSSEGTDSQMSLEDSPQTSPPASL</sequence>
<dbReference type="Gene3D" id="1.20.58.60">
    <property type="match status" value="1"/>
</dbReference>
<feature type="region of interest" description="Disordered" evidence="1">
    <location>
        <begin position="692"/>
        <end position="747"/>
    </location>
</feature>
<feature type="compositionally biased region" description="Low complexity" evidence="1">
    <location>
        <begin position="66"/>
        <end position="100"/>
    </location>
</feature>
<name>A0A8B7VB41_CASCN</name>
<feature type="compositionally biased region" description="Polar residues" evidence="1">
    <location>
        <begin position="1330"/>
        <end position="1342"/>
    </location>
</feature>
<evidence type="ECO:0000313" key="2">
    <source>
        <dbReference type="RefSeq" id="XP_020028075.1"/>
    </source>
</evidence>
<feature type="region of interest" description="Disordered" evidence="1">
    <location>
        <begin position="1280"/>
        <end position="1373"/>
    </location>
</feature>
<feature type="compositionally biased region" description="Basic and acidic residues" evidence="1">
    <location>
        <begin position="1302"/>
        <end position="1319"/>
    </location>
</feature>
<feature type="compositionally biased region" description="Polar residues" evidence="1">
    <location>
        <begin position="519"/>
        <end position="528"/>
    </location>
</feature>
<feature type="compositionally biased region" description="Basic and acidic residues" evidence="1">
    <location>
        <begin position="728"/>
        <end position="739"/>
    </location>
</feature>
<evidence type="ECO:0000256" key="1">
    <source>
        <dbReference type="SAM" id="MobiDB-lite"/>
    </source>
</evidence>
<reference evidence="2" key="1">
    <citation type="submission" date="2025-08" db="UniProtKB">
        <authorList>
            <consortium name="RefSeq"/>
        </authorList>
    </citation>
    <scope>IDENTIFICATION</scope>
    <source>
        <tissue evidence="2">Leukocyte</tissue>
    </source>
</reference>
<dbReference type="KEGG" id="ccan:109692090"/>
<dbReference type="OrthoDB" id="6152532at2759"/>
<organism evidence="2">
    <name type="scientific">Castor canadensis</name>
    <name type="common">American beaver</name>
    <dbReference type="NCBI Taxonomy" id="51338"/>
    <lineage>
        <taxon>Eukaryota</taxon>
        <taxon>Metazoa</taxon>
        <taxon>Chordata</taxon>
        <taxon>Craniata</taxon>
        <taxon>Vertebrata</taxon>
        <taxon>Euteleostomi</taxon>
        <taxon>Mammalia</taxon>
        <taxon>Eutheria</taxon>
        <taxon>Euarchontoglires</taxon>
        <taxon>Glires</taxon>
        <taxon>Rodentia</taxon>
        <taxon>Castorimorpha</taxon>
        <taxon>Castoridae</taxon>
        <taxon>Castor</taxon>
    </lineage>
</organism>
<feature type="compositionally biased region" description="Basic residues" evidence="1">
    <location>
        <begin position="539"/>
        <end position="548"/>
    </location>
</feature>
<accession>A0A8B7VB41</accession>
<feature type="compositionally biased region" description="Basic and acidic residues" evidence="1">
    <location>
        <begin position="621"/>
        <end position="630"/>
    </location>
</feature>
<feature type="compositionally biased region" description="Basic residues" evidence="1">
    <location>
        <begin position="32"/>
        <end position="47"/>
    </location>
</feature>
<proteinExistence type="predicted"/>
<feature type="compositionally biased region" description="Polar residues" evidence="1">
    <location>
        <begin position="1349"/>
        <end position="1373"/>
    </location>
</feature>
<dbReference type="PANTHER" id="PTHR45845">
    <property type="entry name" value="RHO GUANINE NUCLEOTIDE EXCHANGE FACTOR-RELATED"/>
    <property type="match status" value="1"/>
</dbReference>
<dbReference type="InterPro" id="IPR052231">
    <property type="entry name" value="Rho_GEF_signaling-related"/>
</dbReference>
<gene>
    <name evidence="2" type="primary">Kiaa1755</name>
</gene>
<feature type="compositionally biased region" description="Polar residues" evidence="1">
    <location>
        <begin position="699"/>
        <end position="709"/>
    </location>
</feature>
<dbReference type="CTD" id="85449"/>
<dbReference type="PANTHER" id="PTHR45845:SF2">
    <property type="entry name" value="RIKEN CDNA D630003M21 GENE"/>
    <property type="match status" value="1"/>
</dbReference>
<feature type="region of interest" description="Disordered" evidence="1">
    <location>
        <begin position="1247"/>
        <end position="1267"/>
    </location>
</feature>
<feature type="compositionally biased region" description="Low complexity" evidence="1">
    <location>
        <begin position="607"/>
        <end position="619"/>
    </location>
</feature>
<feature type="compositionally biased region" description="Low complexity" evidence="1">
    <location>
        <begin position="635"/>
        <end position="647"/>
    </location>
</feature>
<protein>
    <submittedName>
        <fullName evidence="2">Uncharacterized protein KIAA1755 homolog</fullName>
    </submittedName>
</protein>
<feature type="region of interest" description="Disordered" evidence="1">
    <location>
        <begin position="471"/>
        <end position="655"/>
    </location>
</feature>
<feature type="region of interest" description="Disordered" evidence="1">
    <location>
        <begin position="15"/>
        <end position="100"/>
    </location>
</feature>